<dbReference type="Proteomes" id="UP000030982">
    <property type="component" value="Unassembled WGS sequence"/>
</dbReference>
<evidence type="ECO:0000259" key="8">
    <source>
        <dbReference type="Pfam" id="PF02687"/>
    </source>
</evidence>
<feature type="transmembrane region" description="Helical" evidence="7">
    <location>
        <begin position="310"/>
        <end position="339"/>
    </location>
</feature>
<dbReference type="GO" id="GO:0005886">
    <property type="term" value="C:plasma membrane"/>
    <property type="evidence" value="ECO:0007669"/>
    <property type="project" value="UniProtKB-SubCell"/>
</dbReference>
<feature type="domain" description="ABC3 transporter permease C-terminal" evidence="8">
    <location>
        <begin position="266"/>
        <end position="379"/>
    </location>
</feature>
<dbReference type="PANTHER" id="PTHR30572">
    <property type="entry name" value="MEMBRANE COMPONENT OF TRANSPORTER-RELATED"/>
    <property type="match status" value="1"/>
</dbReference>
<dbReference type="STRING" id="1338436.LK10_17865"/>
<dbReference type="Pfam" id="PF02687">
    <property type="entry name" value="FtsX"/>
    <property type="match status" value="1"/>
</dbReference>
<evidence type="ECO:0000313" key="11">
    <source>
        <dbReference type="Proteomes" id="UP000030982"/>
    </source>
</evidence>
<protein>
    <recommendedName>
        <fullName evidence="12">ABC transporter</fullName>
    </recommendedName>
</protein>
<keyword evidence="2" id="KW-1003">Cell membrane</keyword>
<evidence type="ECO:0000256" key="7">
    <source>
        <dbReference type="SAM" id="Phobius"/>
    </source>
</evidence>
<evidence type="ECO:0000256" key="1">
    <source>
        <dbReference type="ARBA" id="ARBA00004651"/>
    </source>
</evidence>
<name>A0A0B2AH09_9MICC</name>
<comment type="subcellular location">
    <subcellularLocation>
        <location evidence="1">Cell membrane</location>
        <topology evidence="1">Multi-pass membrane protein</topology>
    </subcellularLocation>
</comment>
<evidence type="ECO:0000256" key="3">
    <source>
        <dbReference type="ARBA" id="ARBA00022692"/>
    </source>
</evidence>
<reference evidence="10 11" key="1">
    <citation type="submission" date="2014-09" db="EMBL/GenBank/DDBJ databases">
        <title>Genome sequence of Sinomonas sp. MUSC 117.</title>
        <authorList>
            <person name="Lee L.-H."/>
        </authorList>
    </citation>
    <scope>NUCLEOTIDE SEQUENCE [LARGE SCALE GENOMIC DNA]</scope>
    <source>
        <strain evidence="10 11">MUSC 117</strain>
    </source>
</reference>
<comment type="similarity">
    <text evidence="6">Belongs to the ABC-4 integral membrane protein family.</text>
</comment>
<evidence type="ECO:0000256" key="4">
    <source>
        <dbReference type="ARBA" id="ARBA00022989"/>
    </source>
</evidence>
<comment type="caution">
    <text evidence="10">The sequence shown here is derived from an EMBL/GenBank/DDBJ whole genome shotgun (WGS) entry which is preliminary data.</text>
</comment>
<dbReference type="Pfam" id="PF12704">
    <property type="entry name" value="MacB_PCD"/>
    <property type="match status" value="1"/>
</dbReference>
<evidence type="ECO:0000313" key="10">
    <source>
        <dbReference type="EMBL" id="KHL01028.1"/>
    </source>
</evidence>
<accession>A0A0B2AH09</accession>
<evidence type="ECO:0000256" key="5">
    <source>
        <dbReference type="ARBA" id="ARBA00023136"/>
    </source>
</evidence>
<dbReference type="AlphaFoldDB" id="A0A0B2AH09"/>
<keyword evidence="11" id="KW-1185">Reference proteome</keyword>
<dbReference type="InterPro" id="IPR003838">
    <property type="entry name" value="ABC3_permease_C"/>
</dbReference>
<proteinExistence type="inferred from homology"/>
<dbReference type="EMBL" id="JTDL01000145">
    <property type="protein sequence ID" value="KHL01028.1"/>
    <property type="molecule type" value="Genomic_DNA"/>
</dbReference>
<feature type="domain" description="MacB-like periplasmic core" evidence="9">
    <location>
        <begin position="8"/>
        <end position="222"/>
    </location>
</feature>
<dbReference type="GO" id="GO:0022857">
    <property type="term" value="F:transmembrane transporter activity"/>
    <property type="evidence" value="ECO:0007669"/>
    <property type="project" value="TreeGrafter"/>
</dbReference>
<feature type="transmembrane region" description="Helical" evidence="7">
    <location>
        <begin position="263"/>
        <end position="289"/>
    </location>
</feature>
<feature type="transmembrane region" description="Helical" evidence="7">
    <location>
        <begin position="351"/>
        <end position="372"/>
    </location>
</feature>
<dbReference type="InterPro" id="IPR050250">
    <property type="entry name" value="Macrolide_Exporter_MacB"/>
</dbReference>
<dbReference type="InterPro" id="IPR025857">
    <property type="entry name" value="MacB_PCD"/>
</dbReference>
<keyword evidence="3 7" id="KW-0812">Transmembrane</keyword>
<dbReference type="PANTHER" id="PTHR30572:SF4">
    <property type="entry name" value="ABC TRANSPORTER PERMEASE YTRF"/>
    <property type="match status" value="1"/>
</dbReference>
<organism evidence="10 11">
    <name type="scientific">Sinomonas humi</name>
    <dbReference type="NCBI Taxonomy" id="1338436"/>
    <lineage>
        <taxon>Bacteria</taxon>
        <taxon>Bacillati</taxon>
        <taxon>Actinomycetota</taxon>
        <taxon>Actinomycetes</taxon>
        <taxon>Micrococcales</taxon>
        <taxon>Micrococcaceae</taxon>
        <taxon>Sinomonas</taxon>
    </lineage>
</organism>
<evidence type="ECO:0008006" key="12">
    <source>
        <dbReference type="Google" id="ProtNLM"/>
    </source>
</evidence>
<evidence type="ECO:0000256" key="2">
    <source>
        <dbReference type="ARBA" id="ARBA00022475"/>
    </source>
</evidence>
<sequence length="385" mass="39540">MTRDFGRSVVSALGALLGSAAFVVTLGLTGTASHQVSAAFDIRRATEVSVTERDTGRASSEAAETTPRWFTPLAAQRAGDMAGVVHAGRIATVKAVDVRRFYLAAGDEVPTDVYAVDRESLAAIEPQGIVGRTFDGGHVLRADAVVLLSKSVAARLGVVQPGAAVFIGDLGLTVIGIYSDVARVPGAAGGIILPITVQENAKAFDKQMPSRQIFFETVPGAASQLGLQAALAVSPAQPDLVEVNAPPDPKTLRQEVESSVLQLSVIVSLVILALGAISIGNTTAVRVVLRTGEIGLRRALGARRTDIFCQVLGETAALGLLGGTLGTVIGVLVTVAVSLGNRWIPVLDPTIPALAIIAGAAAGVIAGAYPAIRATRITPAQALSR</sequence>
<gene>
    <name evidence="10" type="ORF">LK10_17865</name>
</gene>
<dbReference type="RefSeq" id="WP_043126652.1">
    <property type="nucleotide sequence ID" value="NZ_JTDL01000145.1"/>
</dbReference>
<keyword evidence="4 7" id="KW-1133">Transmembrane helix</keyword>
<keyword evidence="5 7" id="KW-0472">Membrane</keyword>
<evidence type="ECO:0000256" key="6">
    <source>
        <dbReference type="ARBA" id="ARBA00038076"/>
    </source>
</evidence>
<evidence type="ECO:0000259" key="9">
    <source>
        <dbReference type="Pfam" id="PF12704"/>
    </source>
</evidence>